<evidence type="ECO:0000313" key="1">
    <source>
        <dbReference type="EMBL" id="OCT47270.1"/>
    </source>
</evidence>
<dbReference type="EMBL" id="LGRB01000014">
    <property type="protein sequence ID" value="OCT47270.1"/>
    <property type="molecule type" value="Genomic_DNA"/>
</dbReference>
<dbReference type="VEuPathDB" id="FungiDB:CLCR_02674"/>
<keyword evidence="2" id="KW-1185">Reference proteome</keyword>
<protein>
    <submittedName>
        <fullName evidence="1">Uncharacterized protein</fullName>
    </submittedName>
</protein>
<sequence length="122" mass="13656">MATPQTYTWGQMINTSPLHNARSIHNHESHRSVLILDFFQREPLQADELGDANIVTPGPIKVVRGDWTIAGSVGLRDPSALCKRIKSAEETTIWTSTRSSRFKAGNLGCQYGVWLCLNRAQY</sequence>
<dbReference type="AlphaFoldDB" id="A0A1C1CFH0"/>
<gene>
    <name evidence="1" type="ORF">CLCR_02674</name>
</gene>
<proteinExistence type="predicted"/>
<evidence type="ECO:0000313" key="2">
    <source>
        <dbReference type="Proteomes" id="UP000094526"/>
    </source>
</evidence>
<dbReference type="Proteomes" id="UP000094526">
    <property type="component" value="Unassembled WGS sequence"/>
</dbReference>
<reference evidence="2" key="1">
    <citation type="submission" date="2015-07" db="EMBL/GenBank/DDBJ databases">
        <authorList>
            <person name="Teixeira M.M."/>
            <person name="Souza R.C."/>
            <person name="Almeida L.G."/>
            <person name="Vicente V.A."/>
            <person name="de Hoog S."/>
            <person name="Bocca A.L."/>
            <person name="de Almeida S.R."/>
            <person name="Vasconcelos A.T."/>
            <person name="Felipe M.S."/>
        </authorList>
    </citation>
    <scope>NUCLEOTIDE SEQUENCE [LARGE SCALE GENOMIC DNA]</scope>
    <source>
        <strain evidence="2">KSF</strain>
    </source>
</reference>
<accession>A0A1C1CFH0</accession>
<organism evidence="1 2">
    <name type="scientific">Cladophialophora carrionii</name>
    <dbReference type="NCBI Taxonomy" id="86049"/>
    <lineage>
        <taxon>Eukaryota</taxon>
        <taxon>Fungi</taxon>
        <taxon>Dikarya</taxon>
        <taxon>Ascomycota</taxon>
        <taxon>Pezizomycotina</taxon>
        <taxon>Eurotiomycetes</taxon>
        <taxon>Chaetothyriomycetidae</taxon>
        <taxon>Chaetothyriales</taxon>
        <taxon>Herpotrichiellaceae</taxon>
        <taxon>Cladophialophora</taxon>
    </lineage>
</organism>
<comment type="caution">
    <text evidence="1">The sequence shown here is derived from an EMBL/GenBank/DDBJ whole genome shotgun (WGS) entry which is preliminary data.</text>
</comment>
<name>A0A1C1CFH0_9EURO</name>